<dbReference type="EMBL" id="BPQM01000071">
    <property type="protein sequence ID" value="GJD79807.1"/>
    <property type="molecule type" value="Genomic_DNA"/>
</dbReference>
<dbReference type="GO" id="GO:0016491">
    <property type="term" value="F:oxidoreductase activity"/>
    <property type="evidence" value="ECO:0007669"/>
    <property type="project" value="InterPro"/>
</dbReference>
<dbReference type="Proteomes" id="UP001055108">
    <property type="component" value="Unassembled WGS sequence"/>
</dbReference>
<gene>
    <name evidence="3" type="primary">pyrK</name>
    <name evidence="3" type="ORF">NBEOAGPD_3037</name>
</gene>
<comment type="caution">
    <text evidence="3">The sequence shown here is derived from an EMBL/GenBank/DDBJ whole genome shotgun (WGS) entry which is preliminary data.</text>
</comment>
<dbReference type="InterPro" id="IPR039261">
    <property type="entry name" value="FNR_nucleotide-bd"/>
</dbReference>
<dbReference type="InterPro" id="IPR001433">
    <property type="entry name" value="OxRdtase_FAD/NAD-bd"/>
</dbReference>
<sequence length="309" mass="32665">MSARCSLIVNGKAVRVSTGDTPVEAALAEGMIGPMQALHGTALLGQAPGPAARRARARSRRPDALKTAPLPGQTIEPSETRALPQASRKGSLTDVRVLSPHVVEAVVTLTKRLDLEPGHQVAVSFEGLAPLTLAPTLRVDGTTELNELVFHLPRCERDGCFVEALAPKAAVKLKGPLGRGQYRPGGGRLVLVAAGTGFAPIWSIAHAARYIEPAREMHLIVGARDALDLYMRDSLDWLRRTGVARLVLTADRGRQRPPDVRPGPLTAHLPTLRATDVVHVAGCPSTVGAVQVLAASVGARCYPIPVDLG</sequence>
<reference evidence="3" key="1">
    <citation type="journal article" date="2016" name="Front. Microbiol.">
        <title>Genome Sequence of the Piezophilic, Mesophilic Sulfate-Reducing Bacterium Desulfovibrio indicus J2T.</title>
        <authorList>
            <person name="Cao J."/>
            <person name="Maignien L."/>
            <person name="Shao Z."/>
            <person name="Alain K."/>
            <person name="Jebbar M."/>
        </authorList>
    </citation>
    <scope>NUCLEOTIDE SEQUENCE</scope>
    <source>
        <strain evidence="3">NBRC 103626</strain>
    </source>
</reference>
<evidence type="ECO:0000259" key="2">
    <source>
        <dbReference type="Pfam" id="PF00175"/>
    </source>
</evidence>
<dbReference type="InterPro" id="IPR050415">
    <property type="entry name" value="MRET"/>
</dbReference>
<dbReference type="PRINTS" id="PR00406">
    <property type="entry name" value="CYTB5RDTASE"/>
</dbReference>
<feature type="region of interest" description="Disordered" evidence="1">
    <location>
        <begin position="47"/>
        <end position="88"/>
    </location>
</feature>
<reference evidence="3" key="2">
    <citation type="submission" date="2021-08" db="EMBL/GenBank/DDBJ databases">
        <authorList>
            <person name="Tani A."/>
            <person name="Ola A."/>
            <person name="Ogura Y."/>
            <person name="Katsura K."/>
            <person name="Hayashi T."/>
        </authorList>
    </citation>
    <scope>NUCLEOTIDE SEQUENCE</scope>
    <source>
        <strain evidence="3">NBRC 103626</strain>
    </source>
</reference>
<dbReference type="PANTHER" id="PTHR47354">
    <property type="entry name" value="NADH OXIDOREDUCTASE HCR"/>
    <property type="match status" value="1"/>
</dbReference>
<evidence type="ECO:0000313" key="4">
    <source>
        <dbReference type="Proteomes" id="UP001055108"/>
    </source>
</evidence>
<dbReference type="PANTHER" id="PTHR47354:SF5">
    <property type="entry name" value="PROTEIN RFBI"/>
    <property type="match status" value="1"/>
</dbReference>
<dbReference type="Gene3D" id="3.40.50.80">
    <property type="entry name" value="Nucleotide-binding domain of ferredoxin-NADP reductase (FNR) module"/>
    <property type="match status" value="1"/>
</dbReference>
<evidence type="ECO:0000313" key="3">
    <source>
        <dbReference type="EMBL" id="GJD79807.1"/>
    </source>
</evidence>
<protein>
    <submittedName>
        <fullName evidence="3">Dihydroorotate dehydrogenase B (NAD(+)), electron transfer subunit</fullName>
    </submittedName>
</protein>
<organism evidence="3 4">
    <name type="scientific">Methylobacterium gregans</name>
    <dbReference type="NCBI Taxonomy" id="374424"/>
    <lineage>
        <taxon>Bacteria</taxon>
        <taxon>Pseudomonadati</taxon>
        <taxon>Pseudomonadota</taxon>
        <taxon>Alphaproteobacteria</taxon>
        <taxon>Hyphomicrobiales</taxon>
        <taxon>Methylobacteriaceae</taxon>
        <taxon>Methylobacterium</taxon>
    </lineage>
</organism>
<dbReference type="SUPFAM" id="SSF52343">
    <property type="entry name" value="Ferredoxin reductase-like, C-terminal NADP-linked domain"/>
    <property type="match status" value="1"/>
</dbReference>
<dbReference type="Pfam" id="PF00175">
    <property type="entry name" value="NAD_binding_1"/>
    <property type="match status" value="1"/>
</dbReference>
<feature type="domain" description="Oxidoreductase FAD/NAD(P)-binding" evidence="2">
    <location>
        <begin position="191"/>
        <end position="247"/>
    </location>
</feature>
<keyword evidence="4" id="KW-1185">Reference proteome</keyword>
<proteinExistence type="predicted"/>
<dbReference type="RefSeq" id="WP_238303712.1">
    <property type="nucleotide sequence ID" value="NZ_BPQM01000071.1"/>
</dbReference>
<dbReference type="AlphaFoldDB" id="A0AA37HRW4"/>
<accession>A0AA37HRW4</accession>
<name>A0AA37HRW4_9HYPH</name>
<evidence type="ECO:0000256" key="1">
    <source>
        <dbReference type="SAM" id="MobiDB-lite"/>
    </source>
</evidence>